<sequence>MTLGPTPSTVEPSTTRAAQGIQEFLASERSAGRLRTASEEVLTAVPRRDCASTSRDGGQSFYSQVCREVSAMVSPTARYLPEQYKRFGAVMQVTQVVTEGQGRGRAMLRGRGGR</sequence>
<name>A0A087G2R4_ARAAL</name>
<dbReference type="Proteomes" id="UP000029120">
    <property type="component" value="Unassembled WGS sequence"/>
</dbReference>
<proteinExistence type="predicted"/>
<reference evidence="2" key="1">
    <citation type="journal article" date="2015" name="Nat. Plants">
        <title>Genome expansion of Arabis alpina linked with retrotransposition and reduced symmetric DNA methylation.</title>
        <authorList>
            <person name="Willing E.M."/>
            <person name="Rawat V."/>
            <person name="Mandakova T."/>
            <person name="Maumus F."/>
            <person name="James G.V."/>
            <person name="Nordstroem K.J."/>
            <person name="Becker C."/>
            <person name="Warthmann N."/>
            <person name="Chica C."/>
            <person name="Szarzynska B."/>
            <person name="Zytnicki M."/>
            <person name="Albani M.C."/>
            <person name="Kiefer C."/>
            <person name="Bergonzi S."/>
            <person name="Castaings L."/>
            <person name="Mateos J.L."/>
            <person name="Berns M.C."/>
            <person name="Bujdoso N."/>
            <person name="Piofczyk T."/>
            <person name="de Lorenzo L."/>
            <person name="Barrero-Sicilia C."/>
            <person name="Mateos I."/>
            <person name="Piednoel M."/>
            <person name="Hagmann J."/>
            <person name="Chen-Min-Tao R."/>
            <person name="Iglesias-Fernandez R."/>
            <person name="Schuster S.C."/>
            <person name="Alonso-Blanco C."/>
            <person name="Roudier F."/>
            <person name="Carbonero P."/>
            <person name="Paz-Ares J."/>
            <person name="Davis S.J."/>
            <person name="Pecinka A."/>
            <person name="Quesneville H."/>
            <person name="Colot V."/>
            <person name="Lysak M.A."/>
            <person name="Weigel D."/>
            <person name="Coupland G."/>
            <person name="Schneeberger K."/>
        </authorList>
    </citation>
    <scope>NUCLEOTIDE SEQUENCE [LARGE SCALE GENOMIC DNA]</scope>
    <source>
        <strain evidence="2">cv. Pajares</strain>
    </source>
</reference>
<gene>
    <name evidence="1" type="ORF">AALP_AAs57705U000100</name>
</gene>
<organism evidence="1 2">
    <name type="scientific">Arabis alpina</name>
    <name type="common">Alpine rock-cress</name>
    <dbReference type="NCBI Taxonomy" id="50452"/>
    <lineage>
        <taxon>Eukaryota</taxon>
        <taxon>Viridiplantae</taxon>
        <taxon>Streptophyta</taxon>
        <taxon>Embryophyta</taxon>
        <taxon>Tracheophyta</taxon>
        <taxon>Spermatophyta</taxon>
        <taxon>Magnoliopsida</taxon>
        <taxon>eudicotyledons</taxon>
        <taxon>Gunneridae</taxon>
        <taxon>Pentapetalae</taxon>
        <taxon>rosids</taxon>
        <taxon>malvids</taxon>
        <taxon>Brassicales</taxon>
        <taxon>Brassicaceae</taxon>
        <taxon>Arabideae</taxon>
        <taxon>Arabis</taxon>
    </lineage>
</organism>
<evidence type="ECO:0000313" key="1">
    <source>
        <dbReference type="EMBL" id="KFK24166.1"/>
    </source>
</evidence>
<dbReference type="Gramene" id="KFK24166">
    <property type="protein sequence ID" value="KFK24166"/>
    <property type="gene ID" value="AALP_AAs57705U000100"/>
</dbReference>
<protein>
    <submittedName>
        <fullName evidence="1">Uncharacterized protein</fullName>
    </submittedName>
</protein>
<dbReference type="AlphaFoldDB" id="A0A087G2R4"/>
<evidence type="ECO:0000313" key="2">
    <source>
        <dbReference type="Proteomes" id="UP000029120"/>
    </source>
</evidence>
<keyword evidence="2" id="KW-1185">Reference proteome</keyword>
<accession>A0A087G2R4</accession>
<dbReference type="EMBL" id="KL971477">
    <property type="protein sequence ID" value="KFK24166.1"/>
    <property type="molecule type" value="Genomic_DNA"/>
</dbReference>